<dbReference type="InterPro" id="IPR002931">
    <property type="entry name" value="Transglutaminase-like"/>
</dbReference>
<dbReference type="SMART" id="SM00460">
    <property type="entry name" value="TGc"/>
    <property type="match status" value="1"/>
</dbReference>
<dbReference type="Gene3D" id="3.10.620.30">
    <property type="match status" value="1"/>
</dbReference>
<sequence>MSEGHRSSSMLLACLLFIGVMVAVVLFYGALSGSQAEPVIATPTAGNISFVSADLDQWQPLGSSHSSTVTFRRDYSGVEEISGNLTFSLPDDGYSAKSVSFKNWTRGSDLTLEFDYTVPPDGYAGAISPEFRLDLDEVNETLAFDYLDETGKYIFVTFAISDPDPAGDNLGNDDLSTLVPTGYYDQRFFTRQAEAYNNSLHAAMGLTNGVEPYRTKDLYGAMKNLTSYVNRQMTSDTDRWQKDPYYGEFTQSDWYIGFNQSGYGPRYHGICKDYVSLARSYYRSMGIPAKFIICVEKNRNDSVYSHAWLEAWDGSRWIHADPTWNVFDNPRHYKENGYYDIQIRELSVCVKKPTSIKTSGVDDLIFQAWIYWDWEDRLDFDVVVDRGMDPMYN</sequence>
<dbReference type="Proteomes" id="UP000000663">
    <property type="component" value="Chromosome"/>
</dbReference>
<evidence type="ECO:0000313" key="3">
    <source>
        <dbReference type="Proteomes" id="UP000000663"/>
    </source>
</evidence>
<dbReference type="AlphaFoldDB" id="Q0W5A0"/>
<proteinExistence type="predicted"/>
<keyword evidence="3" id="KW-1185">Reference proteome</keyword>
<evidence type="ECO:0000259" key="1">
    <source>
        <dbReference type="SMART" id="SM00460"/>
    </source>
</evidence>
<reference evidence="2 3" key="1">
    <citation type="journal article" date="2006" name="Science">
        <title>Genome of rice cluster I archaea -- the key methane producers in the rice rhizosphere.</title>
        <authorList>
            <person name="Erkel C."/>
            <person name="Kube M."/>
            <person name="Reinhardt R."/>
            <person name="Liesack W."/>
        </authorList>
    </citation>
    <scope>NUCLEOTIDE SEQUENCE [LARGE SCALE GENOMIC DNA]</scope>
    <source>
        <strain evidence="3">DSM 22066 / NBRC 105507 / MRE50</strain>
    </source>
</reference>
<gene>
    <name evidence="2" type="ORF">RCIX1137</name>
</gene>
<feature type="domain" description="Transglutaminase-like" evidence="1">
    <location>
        <begin position="263"/>
        <end position="324"/>
    </location>
</feature>
<organism evidence="2 3">
    <name type="scientific">Methanocella arvoryzae (strain DSM 22066 / NBRC 105507 / MRE50)</name>
    <dbReference type="NCBI Taxonomy" id="351160"/>
    <lineage>
        <taxon>Archaea</taxon>
        <taxon>Methanobacteriati</taxon>
        <taxon>Methanobacteriota</taxon>
        <taxon>Stenosarchaea group</taxon>
        <taxon>Methanomicrobia</taxon>
        <taxon>Methanocellales</taxon>
        <taxon>Methanocellaceae</taxon>
        <taxon>Methanocella</taxon>
    </lineage>
</organism>
<dbReference type="STRING" id="351160.RCIX1137"/>
<dbReference type="KEGG" id="rci:RCIX1137"/>
<dbReference type="InterPro" id="IPR038765">
    <property type="entry name" value="Papain-like_cys_pep_sf"/>
</dbReference>
<dbReference type="SUPFAM" id="SSF54001">
    <property type="entry name" value="Cysteine proteinases"/>
    <property type="match status" value="1"/>
</dbReference>
<dbReference type="Pfam" id="PF01841">
    <property type="entry name" value="Transglut_core"/>
    <property type="match status" value="1"/>
</dbReference>
<accession>Q0W5A0</accession>
<dbReference type="EMBL" id="AM114193">
    <property type="protein sequence ID" value="CAJ36443.1"/>
    <property type="molecule type" value="Genomic_DNA"/>
</dbReference>
<dbReference type="eggNOG" id="arCOG02165">
    <property type="taxonomic scope" value="Archaea"/>
</dbReference>
<name>Q0W5A0_METAR</name>
<evidence type="ECO:0000313" key="2">
    <source>
        <dbReference type="EMBL" id="CAJ36443.1"/>
    </source>
</evidence>
<protein>
    <recommendedName>
        <fullName evidence="1">Transglutaminase-like domain-containing protein</fullName>
    </recommendedName>
</protein>